<dbReference type="GO" id="GO:0030514">
    <property type="term" value="P:negative regulation of BMP signaling pathway"/>
    <property type="evidence" value="ECO:0007669"/>
    <property type="project" value="TreeGrafter"/>
</dbReference>
<evidence type="ECO:0000313" key="3">
    <source>
        <dbReference type="Proteomes" id="UP001165740"/>
    </source>
</evidence>
<keyword evidence="3" id="KW-1185">Reference proteome</keyword>
<dbReference type="PANTHER" id="PTHR46252">
    <property type="entry name" value="BRORIN FAMILY MEMBER"/>
    <property type="match status" value="1"/>
</dbReference>
<reference evidence="4" key="1">
    <citation type="submission" date="2025-08" db="UniProtKB">
        <authorList>
            <consortium name="RefSeq"/>
        </authorList>
    </citation>
    <scope>IDENTIFICATION</scope>
</reference>
<dbReference type="OMA" id="DINCAEW"/>
<accession>A0A9W2YIL8</accession>
<dbReference type="GeneID" id="106070105"/>
<feature type="signal peptide" evidence="2">
    <location>
        <begin position="1"/>
        <end position="19"/>
    </location>
</feature>
<evidence type="ECO:0000256" key="1">
    <source>
        <dbReference type="SAM" id="MobiDB-lite"/>
    </source>
</evidence>
<feature type="region of interest" description="Disordered" evidence="1">
    <location>
        <begin position="868"/>
        <end position="981"/>
    </location>
</feature>
<evidence type="ECO:0000313" key="4">
    <source>
        <dbReference type="RefSeq" id="XP_055862542.1"/>
    </source>
</evidence>
<dbReference type="InterPro" id="IPR042979">
    <property type="entry name" value="VWC2/VWC2L"/>
</dbReference>
<keyword evidence="2" id="KW-0732">Signal</keyword>
<name>A0A9W2YIL8_BIOGL</name>
<dbReference type="GO" id="GO:0032281">
    <property type="term" value="C:AMPA glutamate receptor complex"/>
    <property type="evidence" value="ECO:0007669"/>
    <property type="project" value="TreeGrafter"/>
</dbReference>
<feature type="compositionally biased region" description="Low complexity" evidence="1">
    <location>
        <begin position="892"/>
        <end position="981"/>
    </location>
</feature>
<evidence type="ECO:0000256" key="2">
    <source>
        <dbReference type="SAM" id="SignalP"/>
    </source>
</evidence>
<dbReference type="OrthoDB" id="6022609at2759"/>
<dbReference type="RefSeq" id="XP_055862542.1">
    <property type="nucleotide sequence ID" value="XM_056006567.1"/>
</dbReference>
<dbReference type="Proteomes" id="UP001165740">
    <property type="component" value="Chromosome 12"/>
</dbReference>
<proteinExistence type="predicted"/>
<sequence length="981" mass="106824">MISVIRTLVFLSCVYAVVSLTIRHTIPEQTSTTTEPDNGCKPEACETAKCIDPVTINCCPECPNGENCLIEGQKVSFNEPLVFPDGRICYCVQESVWSSPTFRCEDSSSSPPPYEIVYDDVILFTSTSPEPDCRNSPKPENDPCAYCECNLISGKWKWDCYWQDCMVPPCFDAYRPPGQCCSVCLNGPNCGVDGTIIPQGEFREVNGEMCFCHQGGYRQDVNCQPSGTTIKEIAWTTEETTRETTTLTTPGQDCRFTTKPENGPCFDCTCDLNSGQYKWNCFWFDCTIPPCVDAYRAPGKCCYECPNGPNCQVNGVIIPEGDVRETDSGVCYCLRGGFHQEVNCEPLSTLPPTTTPFDGCAEELKPTDKCSFCECNSWSGTREWLCIHATCAEPPCVDAVYDECCPRCPNGPNCQVNGVIIPEGDVRETDSGVCYCLRGGFHQEVNCEPLSTLPPTTTPFDGCAEELKPTDKCSFCECNSWSGTREWLCIHATCAEPPCVDAVYDECCPRCPNGPNCGIDGLIIPYGQERVTSDGQVCFCGGSSPYRQRNLELTCHPITTTPDPNCYVGDVLIPEGEVRQTDSGMCYCLRGGSNPEINCEPLSTLPPTTPFDGCAPENKPYDKCGFCDCSEWTGWTWQCYHPTCMEPPCVDPDYSECCPTCPNGPNCEVDGIVIPYGESRETPNGQSCLCGGNDPYRKGNLEIICQPFSTTPDSAYCNVDGVLIGIGEFHEKDNGALCYCDVSLVANCNFSVHTTPTPWTTTPEGCDPNLKPGENSCTICECSENKWICGSATCLPTLCVDSYKPAGECCSVCPNGPNCREGGVIIPLNTILPVNGSAECQCVQNNPWEPPVAVCRSISTTTTPKLIFITKGTTPKPSPTKPTAKTTKKPTTKTTTKPTTKTTTKPTTKTTTKPTTKTTTKPTTKTTTKPTTKTTTKPTTKTTTKPTTKTTTQTTTTTTTQTTTKTTTKPTAKPITKKPVV</sequence>
<dbReference type="PANTHER" id="PTHR46252:SF3">
    <property type="entry name" value="KIELIN_CHORDIN-LIKE PROTEIN"/>
    <property type="match status" value="1"/>
</dbReference>
<feature type="chain" id="PRO_5040768540" evidence="2">
    <location>
        <begin position="20"/>
        <end position="981"/>
    </location>
</feature>
<organism evidence="3 4">
    <name type="scientific">Biomphalaria glabrata</name>
    <name type="common">Bloodfluke planorb</name>
    <name type="synonym">Freshwater snail</name>
    <dbReference type="NCBI Taxonomy" id="6526"/>
    <lineage>
        <taxon>Eukaryota</taxon>
        <taxon>Metazoa</taxon>
        <taxon>Spiralia</taxon>
        <taxon>Lophotrochozoa</taxon>
        <taxon>Mollusca</taxon>
        <taxon>Gastropoda</taxon>
        <taxon>Heterobranchia</taxon>
        <taxon>Euthyneura</taxon>
        <taxon>Panpulmonata</taxon>
        <taxon>Hygrophila</taxon>
        <taxon>Lymnaeoidea</taxon>
        <taxon>Planorbidae</taxon>
        <taxon>Biomphalaria</taxon>
    </lineage>
</organism>
<feature type="compositionally biased region" description="Low complexity" evidence="1">
    <location>
        <begin position="870"/>
        <end position="885"/>
    </location>
</feature>
<protein>
    <submittedName>
        <fullName evidence="4">Kielin/chordin-like protein isoform X1</fullName>
    </submittedName>
</protein>
<dbReference type="GO" id="GO:0045202">
    <property type="term" value="C:synapse"/>
    <property type="evidence" value="ECO:0007669"/>
    <property type="project" value="UniProtKB-SubCell"/>
</dbReference>
<dbReference type="AlphaFoldDB" id="A0A9W2YIL8"/>
<dbReference type="GO" id="GO:0005615">
    <property type="term" value="C:extracellular space"/>
    <property type="evidence" value="ECO:0007669"/>
    <property type="project" value="TreeGrafter"/>
</dbReference>
<gene>
    <name evidence="4" type="primary">LOC106070105</name>
</gene>